<evidence type="ECO:0000256" key="1">
    <source>
        <dbReference type="ARBA" id="ARBA00023015"/>
    </source>
</evidence>
<proteinExistence type="inferred from homology"/>
<dbReference type="NCBIfam" id="NF005413">
    <property type="entry name" value="PRK06986.1"/>
    <property type="match status" value="1"/>
</dbReference>
<feature type="domain" description="RNA polymerase sigma-70" evidence="7">
    <location>
        <begin position="56"/>
        <end position="69"/>
    </location>
</feature>
<gene>
    <name evidence="9" type="ORF">SAMN05444368_0817</name>
</gene>
<sequence length="257" mass="29377">MTKRPTREAVDKIWQQYIATKSGELKEEIVRIHLPLVRYVANRMSVVIPVGLSQDDLLSFGVMGLLDAIDRYDPSRGVSFNTFAFPRIRGAILDELRRYDWFSRSARDKIQRLEKAIEILAEQGNKIDDEELMKKLGMDEKELKELYELMSRSFVISLDEVISLEEGEVERGALIPDSSPSPEEVAESNDEHEKLKSALEKLPQKEKLVLSLYYYEGLTFKEIGEALGVTESRVSQIHGKALTSLKVMLKTEDQKII</sequence>
<accession>A0ABY1JCH1</accession>
<dbReference type="SUPFAM" id="SSF88946">
    <property type="entry name" value="Sigma2 domain of RNA polymerase sigma factors"/>
    <property type="match status" value="1"/>
</dbReference>
<dbReference type="InterPro" id="IPR007627">
    <property type="entry name" value="RNA_pol_sigma70_r2"/>
</dbReference>
<dbReference type="NCBIfam" id="TIGR02479">
    <property type="entry name" value="FliA_WhiG"/>
    <property type="match status" value="1"/>
</dbReference>
<dbReference type="InterPro" id="IPR013325">
    <property type="entry name" value="RNA_pol_sigma_r2"/>
</dbReference>
<dbReference type="Pfam" id="PF04542">
    <property type="entry name" value="Sigma70_r2"/>
    <property type="match status" value="1"/>
</dbReference>
<organism evidence="9 10">
    <name type="scientific">Acetomicrobium flavidum</name>
    <dbReference type="NCBI Taxonomy" id="49896"/>
    <lineage>
        <taxon>Bacteria</taxon>
        <taxon>Thermotogati</taxon>
        <taxon>Synergistota</taxon>
        <taxon>Synergistia</taxon>
        <taxon>Synergistales</taxon>
        <taxon>Acetomicrobiaceae</taxon>
        <taxon>Acetomicrobium</taxon>
    </lineage>
</organism>
<reference evidence="9 10" key="1">
    <citation type="submission" date="2016-11" db="EMBL/GenBank/DDBJ databases">
        <authorList>
            <person name="Varghese N."/>
            <person name="Submissions S."/>
        </authorList>
    </citation>
    <scope>NUCLEOTIDE SEQUENCE [LARGE SCALE GENOMIC DNA]</scope>
    <source>
        <strain evidence="9 10">DSM 20664</strain>
    </source>
</reference>
<name>A0ABY1JCH1_9BACT</name>
<feature type="coiled-coil region" evidence="6">
    <location>
        <begin position="103"/>
        <end position="130"/>
    </location>
</feature>
<comment type="caution">
    <text evidence="9">The sequence shown here is derived from an EMBL/GenBank/DDBJ whole genome shotgun (WGS) entry which is preliminary data.</text>
</comment>
<dbReference type="NCBIfam" id="TIGR02937">
    <property type="entry name" value="sigma70-ECF"/>
    <property type="match status" value="1"/>
</dbReference>
<evidence type="ECO:0000259" key="8">
    <source>
        <dbReference type="PROSITE" id="PS00716"/>
    </source>
</evidence>
<keyword evidence="1 5" id="KW-0805">Transcription regulation</keyword>
<dbReference type="EMBL" id="FSQZ01000001">
    <property type="protein sequence ID" value="SIN65804.1"/>
    <property type="molecule type" value="Genomic_DNA"/>
</dbReference>
<keyword evidence="4 5" id="KW-0804">Transcription</keyword>
<keyword evidence="3 5" id="KW-0238">DNA-binding</keyword>
<dbReference type="InterPro" id="IPR012845">
    <property type="entry name" value="RNA_pol_sigma_FliA_WhiG"/>
</dbReference>
<evidence type="ECO:0000256" key="2">
    <source>
        <dbReference type="ARBA" id="ARBA00023082"/>
    </source>
</evidence>
<evidence type="ECO:0000259" key="7">
    <source>
        <dbReference type="PROSITE" id="PS00715"/>
    </source>
</evidence>
<dbReference type="Proteomes" id="UP000185093">
    <property type="component" value="Unassembled WGS sequence"/>
</dbReference>
<dbReference type="InterPro" id="IPR007630">
    <property type="entry name" value="RNA_pol_sigma70_r4"/>
</dbReference>
<evidence type="ECO:0000256" key="5">
    <source>
        <dbReference type="RuleBase" id="RU362124"/>
    </source>
</evidence>
<evidence type="ECO:0000256" key="4">
    <source>
        <dbReference type="ARBA" id="ARBA00023163"/>
    </source>
</evidence>
<dbReference type="SUPFAM" id="SSF88659">
    <property type="entry name" value="Sigma3 and sigma4 domains of RNA polymerase sigma factors"/>
    <property type="match status" value="2"/>
</dbReference>
<dbReference type="Pfam" id="PF04545">
    <property type="entry name" value="Sigma70_r4"/>
    <property type="match status" value="1"/>
</dbReference>
<dbReference type="InterPro" id="IPR000943">
    <property type="entry name" value="RNA_pol_sigma70"/>
</dbReference>
<dbReference type="PIRSF" id="PIRSF000770">
    <property type="entry name" value="RNA_pol_sigma-SigE/K"/>
    <property type="match status" value="1"/>
</dbReference>
<dbReference type="RefSeq" id="WP_014806191.1">
    <property type="nucleotide sequence ID" value="NZ_FSQZ01000001.1"/>
</dbReference>
<dbReference type="PROSITE" id="PS00715">
    <property type="entry name" value="SIGMA70_1"/>
    <property type="match status" value="1"/>
</dbReference>
<comment type="similarity">
    <text evidence="5">Belongs to the sigma-70 factor family.</text>
</comment>
<protein>
    <recommendedName>
        <fullName evidence="5">RNA polymerase sigma factor</fullName>
    </recommendedName>
</protein>
<feature type="domain" description="RNA polymerase sigma-70" evidence="8">
    <location>
        <begin position="219"/>
        <end position="245"/>
    </location>
</feature>
<comment type="function">
    <text evidence="5">Sigma factors are initiation factors that promote the attachment of RNA polymerase to specific initiation sites and are then released.</text>
</comment>
<dbReference type="Gene3D" id="1.20.140.160">
    <property type="match status" value="1"/>
</dbReference>
<dbReference type="CDD" id="cd06171">
    <property type="entry name" value="Sigma70_r4"/>
    <property type="match status" value="1"/>
</dbReference>
<dbReference type="PROSITE" id="PS00716">
    <property type="entry name" value="SIGMA70_2"/>
    <property type="match status" value="1"/>
</dbReference>
<dbReference type="PANTHER" id="PTHR30385">
    <property type="entry name" value="SIGMA FACTOR F FLAGELLAR"/>
    <property type="match status" value="1"/>
</dbReference>
<keyword evidence="6" id="KW-0175">Coiled coil</keyword>
<evidence type="ECO:0000313" key="10">
    <source>
        <dbReference type="Proteomes" id="UP000185093"/>
    </source>
</evidence>
<keyword evidence="2 5" id="KW-0731">Sigma factor</keyword>
<evidence type="ECO:0000256" key="6">
    <source>
        <dbReference type="SAM" id="Coils"/>
    </source>
</evidence>
<dbReference type="PRINTS" id="PR00046">
    <property type="entry name" value="SIGMA70FCT"/>
</dbReference>
<evidence type="ECO:0000256" key="3">
    <source>
        <dbReference type="ARBA" id="ARBA00023125"/>
    </source>
</evidence>
<dbReference type="Gene3D" id="1.10.1740.10">
    <property type="match status" value="1"/>
</dbReference>
<keyword evidence="10" id="KW-1185">Reference proteome</keyword>
<dbReference type="InterPro" id="IPR014284">
    <property type="entry name" value="RNA_pol_sigma-70_dom"/>
</dbReference>
<dbReference type="InterPro" id="IPR013324">
    <property type="entry name" value="RNA_pol_sigma_r3/r4-like"/>
</dbReference>
<evidence type="ECO:0000313" key="9">
    <source>
        <dbReference type="EMBL" id="SIN65804.1"/>
    </source>
</evidence>
<dbReference type="PANTHER" id="PTHR30385:SF7">
    <property type="entry name" value="RNA POLYMERASE SIGMA FACTOR FLIA"/>
    <property type="match status" value="1"/>
</dbReference>